<comment type="caution">
    <text evidence="2">The sequence shown here is derived from an EMBL/GenBank/DDBJ whole genome shotgun (WGS) entry which is preliminary data.</text>
</comment>
<dbReference type="AlphaFoldDB" id="A0A108U7T7"/>
<dbReference type="EMBL" id="JAJA02000001">
    <property type="protein sequence ID" value="KWS04155.1"/>
    <property type="molecule type" value="Genomic_DNA"/>
</dbReference>
<sequence length="384" mass="44083">MNTAVDHSDPSRSTPPESAAPGLLGLAERGSLPDAIVRMGIRRLCAQRLREERAGGVQAQYERHRQRIEELRESPVAIHTDAANRQHYELPAQFFLDCLGARLKYSCCYYPRGDETLDQAEEAMLALYAQRAELADGQYILELGCGWGSLTLWMAERYPNAQIVAVSNSRPQREHIQAQCAQRGLRNVLVLTEDVNRLNLDPMRFDRCVSVEMFEHMRNYDTLLGRIAGWLRPDGKLFVHVFCHRDLMYPFEVDGQDDWMGRHFFTGGLMPSADTLLCFQRHLSLEQRWLLDGRHYQRTADHWLARQDSNRDVVMDTLEAAYGEAAAPLWFQRWRMFWMACAEMFGYDDGQQWGVAHYLFSRRNLLENGHAAETSVAAARVALA</sequence>
<evidence type="ECO:0000256" key="1">
    <source>
        <dbReference type="SAM" id="MobiDB-lite"/>
    </source>
</evidence>
<dbReference type="Pfam" id="PF02353">
    <property type="entry name" value="CMAS"/>
    <property type="match status" value="1"/>
</dbReference>
<proteinExistence type="predicted"/>
<protein>
    <submittedName>
        <fullName evidence="2">Cyclopropane-fatty-acyl-phospholipid synthase-like protein</fullName>
    </submittedName>
</protein>
<evidence type="ECO:0000313" key="3">
    <source>
        <dbReference type="Proteomes" id="UP000023435"/>
    </source>
</evidence>
<keyword evidence="3" id="KW-1185">Reference proteome</keyword>
<organism evidence="2 3">
    <name type="scientific">Lysobacter capsici AZ78</name>
    <dbReference type="NCBI Taxonomy" id="1444315"/>
    <lineage>
        <taxon>Bacteria</taxon>
        <taxon>Pseudomonadati</taxon>
        <taxon>Pseudomonadota</taxon>
        <taxon>Gammaproteobacteria</taxon>
        <taxon>Lysobacterales</taxon>
        <taxon>Lysobacteraceae</taxon>
        <taxon>Lysobacter</taxon>
    </lineage>
</organism>
<reference evidence="2 3" key="1">
    <citation type="journal article" date="2014" name="Genome Announc.">
        <title>Draft Genome Sequence of Lysobacter capsici AZ78, a Bacterium Antagonistic to Plant-Pathogenic Oomycetes.</title>
        <authorList>
            <person name="Puopolo G."/>
            <person name="Sonego P."/>
            <person name="Engelen K."/>
            <person name="Pertot I."/>
        </authorList>
    </citation>
    <scope>NUCLEOTIDE SEQUENCE [LARGE SCALE GENOMIC DNA]</scope>
    <source>
        <strain evidence="2 3">AZ78</strain>
    </source>
</reference>
<evidence type="ECO:0000313" key="2">
    <source>
        <dbReference type="EMBL" id="KWS04155.1"/>
    </source>
</evidence>
<dbReference type="PANTHER" id="PTHR43832:SF1">
    <property type="entry name" value="S-ADENOSYL-L-METHIONINE-DEPENDENT METHYLTRANSFERASES SUPERFAMILY PROTEIN"/>
    <property type="match status" value="1"/>
</dbReference>
<feature type="region of interest" description="Disordered" evidence="1">
    <location>
        <begin position="1"/>
        <end position="24"/>
    </location>
</feature>
<dbReference type="CDD" id="cd02440">
    <property type="entry name" value="AdoMet_MTases"/>
    <property type="match status" value="1"/>
</dbReference>
<name>A0A108U7T7_9GAMM</name>
<dbReference type="Gene3D" id="3.40.50.150">
    <property type="entry name" value="Vaccinia Virus protein VP39"/>
    <property type="match status" value="1"/>
</dbReference>
<dbReference type="RefSeq" id="WP_051547602.1">
    <property type="nucleotide sequence ID" value="NZ_JAJA02000001.1"/>
</dbReference>
<dbReference type="PANTHER" id="PTHR43832">
    <property type="match status" value="1"/>
</dbReference>
<gene>
    <name evidence="2" type="ORF">AZ78_1704</name>
</gene>
<feature type="compositionally biased region" description="Basic and acidic residues" evidence="1">
    <location>
        <begin position="1"/>
        <end position="10"/>
    </location>
</feature>
<dbReference type="FunFam" id="3.40.50.150:FF:000554">
    <property type="entry name" value="Cation-transporting ATPase"/>
    <property type="match status" value="1"/>
</dbReference>
<dbReference type="OrthoDB" id="9782855at2"/>
<dbReference type="InterPro" id="IPR029063">
    <property type="entry name" value="SAM-dependent_MTases_sf"/>
</dbReference>
<dbReference type="SUPFAM" id="SSF53335">
    <property type="entry name" value="S-adenosyl-L-methionine-dependent methyltransferases"/>
    <property type="match status" value="1"/>
</dbReference>
<accession>A0A108U7T7</accession>
<dbReference type="Proteomes" id="UP000023435">
    <property type="component" value="Unassembled WGS sequence"/>
</dbReference>